<sequence>MGRFLFDEEPTKSDEDYGCHSPKNPLAEQLVAIAARLDSLESHLREDIAFLKTHCEPSPNQVEKEALDNNHNDEEERLKLDKEEVSGDNPSDDEDQFQYVVGGQLEVCDGVQLEIEDLAKTQSHVEWLPTNLPFAGPIHMISWTDRKEKWAEPDGWKDSDIVTVRKKGYICSHRMWASPLADKKVHVYWFDINLNSTTFVKACNVRKHTTQIFVKGKISTTIEWFIAWSIIPFRLEDKSVLREGSSDT</sequence>
<proteinExistence type="predicted"/>
<feature type="compositionally biased region" description="Basic and acidic residues" evidence="1">
    <location>
        <begin position="1"/>
        <end position="18"/>
    </location>
</feature>
<reference evidence="2 3" key="1">
    <citation type="submission" date="2019-05" db="EMBL/GenBank/DDBJ databases">
        <title>Mikania micrantha, genome provides insights into the molecular mechanism of rapid growth.</title>
        <authorList>
            <person name="Liu B."/>
        </authorList>
    </citation>
    <scope>NUCLEOTIDE SEQUENCE [LARGE SCALE GENOMIC DNA]</scope>
    <source>
        <strain evidence="2">NLD-2019</strain>
        <tissue evidence="2">Leaf</tissue>
    </source>
</reference>
<evidence type="ECO:0000313" key="2">
    <source>
        <dbReference type="EMBL" id="KAD5960217.1"/>
    </source>
</evidence>
<keyword evidence="3" id="KW-1185">Reference proteome</keyword>
<comment type="caution">
    <text evidence="2">The sequence shown here is derived from an EMBL/GenBank/DDBJ whole genome shotgun (WGS) entry which is preliminary data.</text>
</comment>
<protein>
    <submittedName>
        <fullName evidence="2">Uncharacterized protein</fullName>
    </submittedName>
</protein>
<dbReference type="AlphaFoldDB" id="A0A5N6P3F6"/>
<evidence type="ECO:0000313" key="3">
    <source>
        <dbReference type="Proteomes" id="UP000326396"/>
    </source>
</evidence>
<organism evidence="2 3">
    <name type="scientific">Mikania micrantha</name>
    <name type="common">bitter vine</name>
    <dbReference type="NCBI Taxonomy" id="192012"/>
    <lineage>
        <taxon>Eukaryota</taxon>
        <taxon>Viridiplantae</taxon>
        <taxon>Streptophyta</taxon>
        <taxon>Embryophyta</taxon>
        <taxon>Tracheophyta</taxon>
        <taxon>Spermatophyta</taxon>
        <taxon>Magnoliopsida</taxon>
        <taxon>eudicotyledons</taxon>
        <taxon>Gunneridae</taxon>
        <taxon>Pentapetalae</taxon>
        <taxon>asterids</taxon>
        <taxon>campanulids</taxon>
        <taxon>Asterales</taxon>
        <taxon>Asteraceae</taxon>
        <taxon>Asteroideae</taxon>
        <taxon>Heliantheae alliance</taxon>
        <taxon>Eupatorieae</taxon>
        <taxon>Mikania</taxon>
    </lineage>
</organism>
<dbReference type="Proteomes" id="UP000326396">
    <property type="component" value="Linkage Group LG14"/>
</dbReference>
<feature type="region of interest" description="Disordered" evidence="1">
    <location>
        <begin position="1"/>
        <end position="23"/>
    </location>
</feature>
<accession>A0A5N6P3F6</accession>
<dbReference type="EMBL" id="SZYD01000006">
    <property type="protein sequence ID" value="KAD5960217.1"/>
    <property type="molecule type" value="Genomic_DNA"/>
</dbReference>
<evidence type="ECO:0000256" key="1">
    <source>
        <dbReference type="SAM" id="MobiDB-lite"/>
    </source>
</evidence>
<gene>
    <name evidence="2" type="ORF">E3N88_11689</name>
</gene>
<name>A0A5N6P3F6_9ASTR</name>